<evidence type="ECO:0000256" key="8">
    <source>
        <dbReference type="ARBA" id="ARBA00047899"/>
    </source>
</evidence>
<dbReference type="Gene3D" id="1.10.510.10">
    <property type="entry name" value="Transferase(Phosphotransferase) domain 1"/>
    <property type="match status" value="1"/>
</dbReference>
<dbReference type="EC" id="2.7.11.1" evidence="2"/>
<feature type="binding site" evidence="10">
    <location>
        <position position="169"/>
    </location>
    <ligand>
        <name>ATP</name>
        <dbReference type="ChEBI" id="CHEBI:30616"/>
    </ligand>
</feature>
<feature type="region of interest" description="Disordered" evidence="12">
    <location>
        <begin position="1"/>
        <end position="29"/>
    </location>
</feature>
<evidence type="ECO:0000256" key="3">
    <source>
        <dbReference type="ARBA" id="ARBA00022527"/>
    </source>
</evidence>
<dbReference type="AlphaFoldDB" id="A0A8D7A3W2"/>
<keyword evidence="7 10" id="KW-0067">ATP-binding</keyword>
<sequence length="481" mass="54733">MHMMRRLKSIASGRSSVSDPGGDLGTKRAKFDQEGGEILTERHLVEDKVSTMDQRISLYHLDLDASTSSTDPPARFEAATMDQLPREMHGMTIREDKPDGHNEKELDGSMTNGKGTMTGQIIATTIGGRDGQPKQTISYMAERIVGTGSFGVVFQAKCVETGEAVAIKKVLQDKRYKNRELQIMLLLDHPNVVQLKHYFFSTTEKDEIYLNLVLEYVSETLYRIVKYYSRMNQHLPLIYVKLYTYQICRALAYIHRVIGVCHRDIKPQNLLVNPHTHEIKLCDFGSAKKLVPGEPNISYICSRYYRAPELIFGATEYSTAIDMWSVGCVLAELLIGQPIFPGESGVDQLVEIIKVILGTPTREEIKCMNPNYTEFKFPQIKAHPWHKLFHKWIPPEAVDLVSRLLQYSPNLRFTALEACAHPFFDELRDPNTRLLNGQPLPPLFNFTSQELEGTSPELIQRLIPEHYSYLVWSPEVIGDQT</sequence>
<evidence type="ECO:0000256" key="9">
    <source>
        <dbReference type="ARBA" id="ARBA00048679"/>
    </source>
</evidence>
<dbReference type="InterPro" id="IPR008271">
    <property type="entry name" value="Ser/Thr_kinase_AS"/>
</dbReference>
<evidence type="ECO:0000256" key="11">
    <source>
        <dbReference type="RuleBase" id="RU000304"/>
    </source>
</evidence>
<evidence type="ECO:0000313" key="14">
    <source>
        <dbReference type="EMBL" id="CAG1842794.1"/>
    </source>
</evidence>
<dbReference type="SUPFAM" id="SSF56112">
    <property type="entry name" value="Protein kinase-like (PK-like)"/>
    <property type="match status" value="1"/>
</dbReference>
<dbReference type="PANTHER" id="PTHR24057">
    <property type="entry name" value="GLYCOGEN SYNTHASE KINASE-3 ALPHA"/>
    <property type="match status" value="1"/>
</dbReference>
<evidence type="ECO:0000256" key="2">
    <source>
        <dbReference type="ARBA" id="ARBA00012513"/>
    </source>
</evidence>
<protein>
    <recommendedName>
        <fullName evidence="2">non-specific serine/threonine protein kinase</fullName>
        <ecNumber evidence="2">2.7.11.1</ecNumber>
    </recommendedName>
</protein>
<dbReference type="GO" id="GO:0005524">
    <property type="term" value="F:ATP binding"/>
    <property type="evidence" value="ECO:0007669"/>
    <property type="project" value="UniProtKB-UniRule"/>
</dbReference>
<keyword evidence="5 10" id="KW-0547">Nucleotide-binding</keyword>
<dbReference type="GO" id="GO:0004674">
    <property type="term" value="F:protein serine/threonine kinase activity"/>
    <property type="evidence" value="ECO:0007669"/>
    <property type="project" value="UniProtKB-KW"/>
</dbReference>
<dbReference type="InterPro" id="IPR050591">
    <property type="entry name" value="GSK-3"/>
</dbReference>
<evidence type="ECO:0000256" key="6">
    <source>
        <dbReference type="ARBA" id="ARBA00022777"/>
    </source>
</evidence>
<dbReference type="InterPro" id="IPR039192">
    <property type="entry name" value="STKc_GSK3"/>
</dbReference>
<dbReference type="PROSITE" id="PS00107">
    <property type="entry name" value="PROTEIN_KINASE_ATP"/>
    <property type="match status" value="1"/>
</dbReference>
<dbReference type="InterPro" id="IPR011009">
    <property type="entry name" value="Kinase-like_dom_sf"/>
</dbReference>
<dbReference type="InterPro" id="IPR017441">
    <property type="entry name" value="Protein_kinase_ATP_BS"/>
</dbReference>
<evidence type="ECO:0000256" key="1">
    <source>
        <dbReference type="ARBA" id="ARBA00005527"/>
    </source>
</evidence>
<comment type="catalytic activity">
    <reaction evidence="9">
        <text>L-seryl-[protein] + ATP = O-phospho-L-seryl-[protein] + ADP + H(+)</text>
        <dbReference type="Rhea" id="RHEA:17989"/>
        <dbReference type="Rhea" id="RHEA-COMP:9863"/>
        <dbReference type="Rhea" id="RHEA-COMP:11604"/>
        <dbReference type="ChEBI" id="CHEBI:15378"/>
        <dbReference type="ChEBI" id="CHEBI:29999"/>
        <dbReference type="ChEBI" id="CHEBI:30616"/>
        <dbReference type="ChEBI" id="CHEBI:83421"/>
        <dbReference type="ChEBI" id="CHEBI:456216"/>
        <dbReference type="EC" id="2.7.11.1"/>
    </reaction>
</comment>
<keyword evidence="3 11" id="KW-0723">Serine/threonine-protein kinase</keyword>
<accession>A0A8D7A3W2</accession>
<dbReference type="EMBL" id="HG996469">
    <property type="protein sequence ID" value="CAG1842794.1"/>
    <property type="molecule type" value="Genomic_DNA"/>
</dbReference>
<organism evidence="14">
    <name type="scientific">Musa acuminata subsp. malaccensis</name>
    <name type="common">Wild banana</name>
    <name type="synonym">Musa malaccensis</name>
    <dbReference type="NCBI Taxonomy" id="214687"/>
    <lineage>
        <taxon>Eukaryota</taxon>
        <taxon>Viridiplantae</taxon>
        <taxon>Streptophyta</taxon>
        <taxon>Embryophyta</taxon>
        <taxon>Tracheophyta</taxon>
        <taxon>Spermatophyta</taxon>
        <taxon>Magnoliopsida</taxon>
        <taxon>Liliopsida</taxon>
        <taxon>Zingiberales</taxon>
        <taxon>Musaceae</taxon>
        <taxon>Musa</taxon>
    </lineage>
</organism>
<reference evidence="14" key="1">
    <citation type="submission" date="2021-03" db="EMBL/GenBank/DDBJ databases">
        <authorList>
            <consortium name="Genoscope - CEA"/>
            <person name="William W."/>
        </authorList>
    </citation>
    <scope>NUCLEOTIDE SEQUENCE</scope>
    <source>
        <strain evidence="14">Doubled-haploid Pahang</strain>
    </source>
</reference>
<dbReference type="GO" id="GO:1900458">
    <property type="term" value="P:negative regulation of brassinosteroid mediated signaling pathway"/>
    <property type="evidence" value="ECO:0007669"/>
    <property type="project" value="UniProtKB-ARBA"/>
</dbReference>
<proteinExistence type="inferred from homology"/>
<evidence type="ECO:0000256" key="12">
    <source>
        <dbReference type="SAM" id="MobiDB-lite"/>
    </source>
</evidence>
<dbReference type="FunFam" id="3.30.200.20:FF:000009">
    <property type="entry name" value="Glycogen synthase kinase-3 beta"/>
    <property type="match status" value="1"/>
</dbReference>
<evidence type="ECO:0000256" key="7">
    <source>
        <dbReference type="ARBA" id="ARBA00022840"/>
    </source>
</evidence>
<feature type="domain" description="Protein kinase" evidence="13">
    <location>
        <begin position="139"/>
        <end position="424"/>
    </location>
</feature>
<dbReference type="FunFam" id="1.10.510.10:FF:000082">
    <property type="entry name" value="Shaggy-related protein kinase kappa"/>
    <property type="match status" value="1"/>
</dbReference>
<dbReference type="SMART" id="SM00220">
    <property type="entry name" value="S_TKc"/>
    <property type="match status" value="1"/>
</dbReference>
<dbReference type="CDD" id="cd14137">
    <property type="entry name" value="STKc_GSK3"/>
    <property type="match status" value="1"/>
</dbReference>
<name>A0A8D7A3W2_MUSAM</name>
<comment type="similarity">
    <text evidence="1">Belongs to the protein kinase superfamily. CMGC Ser/Thr protein kinase family. GSK-3 subfamily.</text>
</comment>
<dbReference type="InterPro" id="IPR000719">
    <property type="entry name" value="Prot_kinase_dom"/>
</dbReference>
<keyword evidence="6" id="KW-0418">Kinase</keyword>
<keyword evidence="4" id="KW-0808">Transferase</keyword>
<evidence type="ECO:0000256" key="10">
    <source>
        <dbReference type="PROSITE-ProRule" id="PRU10141"/>
    </source>
</evidence>
<gene>
    <name evidence="14" type="ORF">GSMUA_125890.1</name>
</gene>
<dbReference type="PANTHER" id="PTHR24057:SF60">
    <property type="entry name" value="SHAGGY-RELATED PROTEIN KINASE THETA"/>
    <property type="match status" value="1"/>
</dbReference>
<dbReference type="PROSITE" id="PS00108">
    <property type="entry name" value="PROTEIN_KINASE_ST"/>
    <property type="match status" value="1"/>
</dbReference>
<evidence type="ECO:0000256" key="4">
    <source>
        <dbReference type="ARBA" id="ARBA00022679"/>
    </source>
</evidence>
<evidence type="ECO:0000256" key="5">
    <source>
        <dbReference type="ARBA" id="ARBA00022741"/>
    </source>
</evidence>
<dbReference type="Gene3D" id="3.30.200.20">
    <property type="entry name" value="Phosphorylase Kinase, domain 1"/>
    <property type="match status" value="1"/>
</dbReference>
<evidence type="ECO:0000259" key="13">
    <source>
        <dbReference type="PROSITE" id="PS50011"/>
    </source>
</evidence>
<comment type="catalytic activity">
    <reaction evidence="8">
        <text>L-threonyl-[protein] + ATP = O-phospho-L-threonyl-[protein] + ADP + H(+)</text>
        <dbReference type="Rhea" id="RHEA:46608"/>
        <dbReference type="Rhea" id="RHEA-COMP:11060"/>
        <dbReference type="Rhea" id="RHEA-COMP:11605"/>
        <dbReference type="ChEBI" id="CHEBI:15378"/>
        <dbReference type="ChEBI" id="CHEBI:30013"/>
        <dbReference type="ChEBI" id="CHEBI:30616"/>
        <dbReference type="ChEBI" id="CHEBI:61977"/>
        <dbReference type="ChEBI" id="CHEBI:456216"/>
        <dbReference type="EC" id="2.7.11.1"/>
    </reaction>
</comment>
<dbReference type="Pfam" id="PF00069">
    <property type="entry name" value="Pkinase"/>
    <property type="match status" value="1"/>
</dbReference>
<dbReference type="PROSITE" id="PS50011">
    <property type="entry name" value="PROTEIN_KINASE_DOM"/>
    <property type="match status" value="1"/>
</dbReference>